<dbReference type="Gene3D" id="3.30.200.20">
    <property type="entry name" value="Phosphorylase Kinase, domain 1"/>
    <property type="match status" value="1"/>
</dbReference>
<feature type="region of interest" description="Disordered" evidence="4">
    <location>
        <begin position="356"/>
        <end position="378"/>
    </location>
</feature>
<name>A0ABR3EQB8_9AGAR</name>
<evidence type="ECO:0000256" key="1">
    <source>
        <dbReference type="ARBA" id="ARBA00022741"/>
    </source>
</evidence>
<gene>
    <name evidence="6" type="ORF">V5O48_016981</name>
</gene>
<dbReference type="PROSITE" id="PS50011">
    <property type="entry name" value="PROTEIN_KINASE_DOM"/>
    <property type="match status" value="1"/>
</dbReference>
<dbReference type="SUPFAM" id="SSF56112">
    <property type="entry name" value="Protein kinase-like (PK-like)"/>
    <property type="match status" value="1"/>
</dbReference>
<dbReference type="PANTHER" id="PTHR24346:SF30">
    <property type="entry name" value="MATERNAL EMBRYONIC LEUCINE ZIPPER KINASE"/>
    <property type="match status" value="1"/>
</dbReference>
<dbReference type="PROSITE" id="PS00107">
    <property type="entry name" value="PROTEIN_KINASE_ATP"/>
    <property type="match status" value="1"/>
</dbReference>
<organism evidence="6 7">
    <name type="scientific">Marasmius crinis-equi</name>
    <dbReference type="NCBI Taxonomy" id="585013"/>
    <lineage>
        <taxon>Eukaryota</taxon>
        <taxon>Fungi</taxon>
        <taxon>Dikarya</taxon>
        <taxon>Basidiomycota</taxon>
        <taxon>Agaricomycotina</taxon>
        <taxon>Agaricomycetes</taxon>
        <taxon>Agaricomycetidae</taxon>
        <taxon>Agaricales</taxon>
        <taxon>Marasmiineae</taxon>
        <taxon>Marasmiaceae</taxon>
        <taxon>Marasmius</taxon>
    </lineage>
</organism>
<dbReference type="InterPro" id="IPR000719">
    <property type="entry name" value="Prot_kinase_dom"/>
</dbReference>
<dbReference type="EMBL" id="JBAHYK010002446">
    <property type="protein sequence ID" value="KAL0565056.1"/>
    <property type="molecule type" value="Genomic_DNA"/>
</dbReference>
<reference evidence="6 7" key="1">
    <citation type="submission" date="2024-02" db="EMBL/GenBank/DDBJ databases">
        <title>A draft genome for the cacao thread blight pathogen Marasmius crinis-equi.</title>
        <authorList>
            <person name="Cohen S.P."/>
            <person name="Baruah I.K."/>
            <person name="Amoako-Attah I."/>
            <person name="Bukari Y."/>
            <person name="Meinhardt L.W."/>
            <person name="Bailey B.A."/>
        </authorList>
    </citation>
    <scope>NUCLEOTIDE SEQUENCE [LARGE SCALE GENOMIC DNA]</scope>
    <source>
        <strain evidence="6 7">GH-76</strain>
    </source>
</reference>
<dbReference type="InterPro" id="IPR011009">
    <property type="entry name" value="Kinase-like_dom_sf"/>
</dbReference>
<keyword evidence="7" id="KW-1185">Reference proteome</keyword>
<feature type="binding site" evidence="3">
    <location>
        <position position="61"/>
    </location>
    <ligand>
        <name>ATP</name>
        <dbReference type="ChEBI" id="CHEBI:30616"/>
    </ligand>
</feature>
<accession>A0ABR3EQB8</accession>
<feature type="compositionally biased region" description="Basic and acidic residues" evidence="4">
    <location>
        <begin position="356"/>
        <end position="367"/>
    </location>
</feature>
<dbReference type="Gene3D" id="1.10.510.10">
    <property type="entry name" value="Transferase(Phosphotransferase) domain 1"/>
    <property type="match status" value="1"/>
</dbReference>
<evidence type="ECO:0000256" key="4">
    <source>
        <dbReference type="SAM" id="MobiDB-lite"/>
    </source>
</evidence>
<proteinExistence type="predicted"/>
<protein>
    <recommendedName>
        <fullName evidence="5">Protein kinase domain-containing protein</fullName>
    </recommendedName>
</protein>
<dbReference type="PANTHER" id="PTHR24346">
    <property type="entry name" value="MAP/MICROTUBULE AFFINITY-REGULATING KINASE"/>
    <property type="match status" value="1"/>
</dbReference>
<dbReference type="InterPro" id="IPR017441">
    <property type="entry name" value="Protein_kinase_ATP_BS"/>
</dbReference>
<dbReference type="Proteomes" id="UP001465976">
    <property type="component" value="Unassembled WGS sequence"/>
</dbReference>
<keyword evidence="2 3" id="KW-0067">ATP-binding</keyword>
<evidence type="ECO:0000313" key="7">
    <source>
        <dbReference type="Proteomes" id="UP001465976"/>
    </source>
</evidence>
<comment type="caution">
    <text evidence="6">The sequence shown here is derived from an EMBL/GenBank/DDBJ whole genome shotgun (WGS) entry which is preliminary data.</text>
</comment>
<dbReference type="Pfam" id="PF00069">
    <property type="entry name" value="Pkinase"/>
    <property type="match status" value="2"/>
</dbReference>
<evidence type="ECO:0000256" key="2">
    <source>
        <dbReference type="ARBA" id="ARBA00022840"/>
    </source>
</evidence>
<evidence type="ECO:0000259" key="5">
    <source>
        <dbReference type="PROSITE" id="PS50011"/>
    </source>
</evidence>
<sequence>MGTTEDMTRYTHGGYHPCIVGNILHGQSSSYRIVHKLGFGSYATVWLAEMMDASKAFVAVKVSTADGLSAREAESLRAVQSEHTVTLLDAFALDGPNGTHSVIVTDVLVPVLSLLSSHLSPRWRKKIAYDLVLAVHELHESGVVHGDLHLGNVGITIPQLLKEDPEDVMQDLDSHELTIVLPVDPKNSTPSLPAYVVAPCNLARYYGRICGSNDTPHAKIFDFGSAHFAGSQPTSFQCAVEACAPETVLARIVDKDENPPIGPTADVWALGAMIYEIVSGSAIFRSLGISALLTHMASMTGSVPSQWQARWPNSDSPRDAGAWWGQRRDHLKKGCTDDKDTDDLINLLRKTLVLDPSKRPSPKEISRDPWFMGIQQDD</sequence>
<keyword evidence="1 3" id="KW-0547">Nucleotide-binding</keyword>
<evidence type="ECO:0000256" key="3">
    <source>
        <dbReference type="PROSITE-ProRule" id="PRU10141"/>
    </source>
</evidence>
<evidence type="ECO:0000313" key="6">
    <source>
        <dbReference type="EMBL" id="KAL0565056.1"/>
    </source>
</evidence>
<feature type="domain" description="Protein kinase" evidence="5">
    <location>
        <begin position="31"/>
        <end position="371"/>
    </location>
</feature>
<dbReference type="SMART" id="SM00220">
    <property type="entry name" value="S_TKc"/>
    <property type="match status" value="1"/>
</dbReference>